<feature type="domain" description="Fe2OG dioxygenase" evidence="6">
    <location>
        <begin position="333"/>
        <end position="455"/>
    </location>
</feature>
<dbReference type="GO" id="GO:0031418">
    <property type="term" value="F:L-ascorbic acid binding"/>
    <property type="evidence" value="ECO:0007669"/>
    <property type="project" value="InterPro"/>
</dbReference>
<evidence type="ECO:0000256" key="4">
    <source>
        <dbReference type="ARBA" id="ARBA00023002"/>
    </source>
</evidence>
<comment type="cofactor">
    <cofactor evidence="1">
        <name>L-ascorbate</name>
        <dbReference type="ChEBI" id="CHEBI:38290"/>
    </cofactor>
</comment>
<reference evidence="7" key="1">
    <citation type="submission" date="2022-02" db="EMBL/GenBank/DDBJ databases">
        <authorList>
            <person name="Giguere J D."/>
        </authorList>
    </citation>
    <scope>NUCLEOTIDE SEQUENCE</scope>
    <source>
        <strain evidence="7">CCAP 1055/1</strain>
    </source>
</reference>
<dbReference type="Pfam" id="PF13640">
    <property type="entry name" value="2OG-FeII_Oxy_3"/>
    <property type="match status" value="1"/>
</dbReference>
<dbReference type="GO" id="GO:0004656">
    <property type="term" value="F:procollagen-proline 4-dioxygenase activity"/>
    <property type="evidence" value="ECO:0007669"/>
    <property type="project" value="TreeGrafter"/>
</dbReference>
<evidence type="ECO:0000256" key="3">
    <source>
        <dbReference type="ARBA" id="ARBA00022964"/>
    </source>
</evidence>
<keyword evidence="2" id="KW-0479">Metal-binding</keyword>
<dbReference type="SMART" id="SM00702">
    <property type="entry name" value="P4Hc"/>
    <property type="match status" value="1"/>
</dbReference>
<dbReference type="AlphaFoldDB" id="A0A8J9X717"/>
<evidence type="ECO:0000256" key="1">
    <source>
        <dbReference type="ARBA" id="ARBA00001961"/>
    </source>
</evidence>
<evidence type="ECO:0000259" key="6">
    <source>
        <dbReference type="PROSITE" id="PS51471"/>
    </source>
</evidence>
<keyword evidence="3" id="KW-0223">Dioxygenase</keyword>
<dbReference type="PANTHER" id="PTHR10869:SF247">
    <property type="entry name" value="FE2OG DIOXYGENASE DOMAIN-CONTAINING PROTEIN"/>
    <property type="match status" value="1"/>
</dbReference>
<evidence type="ECO:0000313" key="7">
    <source>
        <dbReference type="EMBL" id="CAG9293067.1"/>
    </source>
</evidence>
<proteinExistence type="predicted"/>
<protein>
    <recommendedName>
        <fullName evidence="6">Fe2OG dioxygenase domain-containing protein</fullName>
    </recommendedName>
</protein>
<dbReference type="PANTHER" id="PTHR10869">
    <property type="entry name" value="PROLYL 4-HYDROXYLASE ALPHA SUBUNIT"/>
    <property type="match status" value="1"/>
</dbReference>
<dbReference type="Gene3D" id="2.60.120.620">
    <property type="entry name" value="q2cbj1_9rhob like domain"/>
    <property type="match status" value="1"/>
</dbReference>
<dbReference type="Proteomes" id="UP000836788">
    <property type="component" value="Chromosome 7"/>
</dbReference>
<organism evidence="7">
    <name type="scientific">Phaeodactylum tricornutum</name>
    <name type="common">Diatom</name>
    <dbReference type="NCBI Taxonomy" id="2850"/>
    <lineage>
        <taxon>Eukaryota</taxon>
        <taxon>Sar</taxon>
        <taxon>Stramenopiles</taxon>
        <taxon>Ochrophyta</taxon>
        <taxon>Bacillariophyta</taxon>
        <taxon>Bacillariophyceae</taxon>
        <taxon>Bacillariophycidae</taxon>
        <taxon>Naviculales</taxon>
        <taxon>Phaeodactylaceae</taxon>
        <taxon>Phaeodactylum</taxon>
    </lineage>
</organism>
<gene>
    <name evidence="7" type="ORF">PTTT1_LOCUS50367</name>
</gene>
<dbReference type="InterPro" id="IPR006620">
    <property type="entry name" value="Pro_4_hyd_alph"/>
</dbReference>
<evidence type="ECO:0000256" key="5">
    <source>
        <dbReference type="ARBA" id="ARBA00023004"/>
    </source>
</evidence>
<sequence length="455" mass="50716">MGKSKKRKHALFHAATKVLHEEESNGKDPGDDLGSVVSAADLQTTIDTLQILTEHGELLQGRAFKDLRRALHPIIVAQMRSYDQGTDYKIKATHALQNLKWSDALAALQGCQDFQQIPKQGTIQRWVRDCDQAPTECKITLLNAILQVNGHSSNNKHDVGLVLAERLKDGNSSHAANGGLLVLDSWRVPGHASSSKIEKEEVIKFKVPLSTNIIFQEKASERKPPNEYDLLLHSVTPDSIQWSDPPPTINKHIVPFVDDVFLLDHVLTRSECNQLRSVATMLGYRPDHPVTVDKPTGIDSCEWLVDASIMDPLNERVKSLLPPIMGESAVVHSINSRWRFFRYSQDSVYRPHIDGSWPESRINEKGEYEYDESGSVKSYLTFLIYLNDDFEGGETLFYIPSSQGMSARGVVPKAGAVLVFPQGNTASLIHEGSAVANGTKYVVRTDVLYRVKGER</sequence>
<keyword evidence="5" id="KW-0408">Iron</keyword>
<dbReference type="InterPro" id="IPR045054">
    <property type="entry name" value="P4HA-like"/>
</dbReference>
<accession>A0A8J9X717</accession>
<dbReference type="GO" id="GO:0005783">
    <property type="term" value="C:endoplasmic reticulum"/>
    <property type="evidence" value="ECO:0007669"/>
    <property type="project" value="TreeGrafter"/>
</dbReference>
<dbReference type="InterPro" id="IPR044862">
    <property type="entry name" value="Pro_4_hyd_alph_FE2OG_OXY"/>
</dbReference>
<name>A0A8J9X717_PHATR</name>
<evidence type="ECO:0000256" key="2">
    <source>
        <dbReference type="ARBA" id="ARBA00022723"/>
    </source>
</evidence>
<dbReference type="EMBL" id="OU594948">
    <property type="protein sequence ID" value="CAG9293067.1"/>
    <property type="molecule type" value="Genomic_DNA"/>
</dbReference>
<dbReference type="PROSITE" id="PS51471">
    <property type="entry name" value="FE2OG_OXY"/>
    <property type="match status" value="1"/>
</dbReference>
<dbReference type="InterPro" id="IPR005123">
    <property type="entry name" value="Oxoglu/Fe-dep_dioxygenase_dom"/>
</dbReference>
<dbReference type="GO" id="GO:0005506">
    <property type="term" value="F:iron ion binding"/>
    <property type="evidence" value="ECO:0007669"/>
    <property type="project" value="InterPro"/>
</dbReference>
<keyword evidence="4" id="KW-0560">Oxidoreductase</keyword>